<keyword evidence="4" id="KW-1003">Cell membrane</keyword>
<evidence type="ECO:0000256" key="7">
    <source>
        <dbReference type="ARBA" id="ARBA00022801"/>
    </source>
</evidence>
<dbReference type="InterPro" id="IPR001952">
    <property type="entry name" value="Alkaline_phosphatase"/>
</dbReference>
<feature type="binding site" evidence="14">
    <location>
        <position position="516"/>
    </location>
    <ligand>
        <name>Zn(2+)</name>
        <dbReference type="ChEBI" id="CHEBI:29105"/>
        <label>2</label>
    </ligand>
</feature>
<feature type="active site" description="Phosphoserine intermediate" evidence="13">
    <location>
        <position position="248"/>
    </location>
</feature>
<gene>
    <name evidence="17" type="ORF">pipiens_010884</name>
</gene>
<protein>
    <recommendedName>
        <fullName evidence="3 16">Alkaline phosphatase</fullName>
        <ecNumber evidence="3 16">3.1.3.1</ecNumber>
    </recommendedName>
</protein>
<feature type="binding site" evidence="14">
    <location>
        <position position="309"/>
    </location>
    <ligand>
        <name>Mg(2+)</name>
        <dbReference type="ChEBI" id="CHEBI:18420"/>
    </ligand>
</feature>
<evidence type="ECO:0000256" key="16">
    <source>
        <dbReference type="RuleBase" id="RU003947"/>
    </source>
</evidence>
<dbReference type="PRINTS" id="PR00113">
    <property type="entry name" value="ALKPHPHTASE"/>
</dbReference>
<comment type="similarity">
    <text evidence="2 15">Belongs to the alkaline phosphatase family.</text>
</comment>
<dbReference type="FunFam" id="3.40.720.10:FF:000008">
    <property type="entry name" value="Alkaline phosphatase"/>
    <property type="match status" value="1"/>
</dbReference>
<feature type="binding site" evidence="14">
    <location>
        <position position="475"/>
    </location>
    <ligand>
        <name>Zn(2+)</name>
        <dbReference type="ChEBI" id="CHEBI:29105"/>
        <label>2</label>
    </ligand>
</feature>
<dbReference type="InterPro" id="IPR018299">
    <property type="entry name" value="Alkaline_phosphatase_AS"/>
</dbReference>
<keyword evidence="12" id="KW-0449">Lipoprotein</keyword>
<feature type="binding site" evidence="14">
    <location>
        <position position="517"/>
    </location>
    <ligand>
        <name>Zn(2+)</name>
        <dbReference type="ChEBI" id="CHEBI:29105"/>
        <label>2</label>
    </ligand>
</feature>
<dbReference type="GO" id="GO:0005886">
    <property type="term" value="C:plasma membrane"/>
    <property type="evidence" value="ECO:0007669"/>
    <property type="project" value="UniProtKB-SubCell"/>
</dbReference>
<comment type="cofactor">
    <cofactor evidence="14">
        <name>Zn(2+)</name>
        <dbReference type="ChEBI" id="CHEBI:29105"/>
    </cofactor>
    <text evidence="14">Binds 2 Zn(2+) ions.</text>
</comment>
<evidence type="ECO:0000256" key="4">
    <source>
        <dbReference type="ARBA" id="ARBA00022475"/>
    </source>
</evidence>
<dbReference type="Proteomes" id="UP001562425">
    <property type="component" value="Unassembled WGS sequence"/>
</dbReference>
<evidence type="ECO:0000256" key="11">
    <source>
        <dbReference type="ARBA" id="ARBA00023180"/>
    </source>
</evidence>
<evidence type="ECO:0000256" key="3">
    <source>
        <dbReference type="ARBA" id="ARBA00012647"/>
    </source>
</evidence>
<organism evidence="17 18">
    <name type="scientific">Culex pipiens pipiens</name>
    <name type="common">Northern house mosquito</name>
    <dbReference type="NCBI Taxonomy" id="38569"/>
    <lineage>
        <taxon>Eukaryota</taxon>
        <taxon>Metazoa</taxon>
        <taxon>Ecdysozoa</taxon>
        <taxon>Arthropoda</taxon>
        <taxon>Hexapoda</taxon>
        <taxon>Insecta</taxon>
        <taxon>Pterygota</taxon>
        <taxon>Neoptera</taxon>
        <taxon>Endopterygota</taxon>
        <taxon>Diptera</taxon>
        <taxon>Nematocera</taxon>
        <taxon>Culicoidea</taxon>
        <taxon>Culicidae</taxon>
        <taxon>Culicinae</taxon>
        <taxon>Culicini</taxon>
        <taxon>Culex</taxon>
        <taxon>Culex</taxon>
    </lineage>
</organism>
<evidence type="ECO:0000256" key="15">
    <source>
        <dbReference type="RuleBase" id="RU003946"/>
    </source>
</evidence>
<feature type="binding site" evidence="14">
    <location>
        <position position="479"/>
    </location>
    <ligand>
        <name>Zn(2+)</name>
        <dbReference type="ChEBI" id="CHEBI:29105"/>
        <label>2</label>
    </ligand>
</feature>
<evidence type="ECO:0000256" key="12">
    <source>
        <dbReference type="ARBA" id="ARBA00023288"/>
    </source>
</evidence>
<keyword evidence="18" id="KW-1185">Reference proteome</keyword>
<dbReference type="PANTHER" id="PTHR11596">
    <property type="entry name" value="ALKALINE PHOSPHATASE"/>
    <property type="match status" value="1"/>
</dbReference>
<feature type="binding site" evidence="14">
    <location>
        <position position="470"/>
    </location>
    <ligand>
        <name>Mg(2+)</name>
        <dbReference type="ChEBI" id="CHEBI:18420"/>
    </ligand>
</feature>
<dbReference type="EC" id="3.1.3.1" evidence="3 16"/>
<dbReference type="Gene3D" id="3.40.720.10">
    <property type="entry name" value="Alkaline Phosphatase, subunit A"/>
    <property type="match status" value="1"/>
</dbReference>
<reference evidence="17 18" key="1">
    <citation type="submission" date="2024-05" db="EMBL/GenBank/DDBJ databases">
        <title>Culex pipiens pipiens assembly and annotation.</title>
        <authorList>
            <person name="Alout H."/>
            <person name="Durand T."/>
        </authorList>
    </citation>
    <scope>NUCLEOTIDE SEQUENCE [LARGE SCALE GENOMIC DNA]</scope>
    <source>
        <strain evidence="17">HA-2024</strain>
        <tissue evidence="17">Whole body</tissue>
    </source>
</reference>
<feature type="binding site" evidence="14">
    <location>
        <position position="596"/>
    </location>
    <ligand>
        <name>Zn(2+)</name>
        <dbReference type="ChEBI" id="CHEBI:29105"/>
        <label>2</label>
    </ligand>
</feature>
<evidence type="ECO:0000313" key="18">
    <source>
        <dbReference type="Proteomes" id="UP001562425"/>
    </source>
</evidence>
<evidence type="ECO:0000256" key="9">
    <source>
        <dbReference type="ARBA" id="ARBA00022842"/>
    </source>
</evidence>
<dbReference type="Pfam" id="PF00245">
    <property type="entry name" value="Alk_phosphatase"/>
    <property type="match status" value="1"/>
</dbReference>
<evidence type="ECO:0000256" key="10">
    <source>
        <dbReference type="ARBA" id="ARBA00023136"/>
    </source>
</evidence>
<keyword evidence="6 14" id="KW-0479">Metal-binding</keyword>
<evidence type="ECO:0000313" key="17">
    <source>
        <dbReference type="EMBL" id="KAL1395918.1"/>
    </source>
</evidence>
<evidence type="ECO:0000256" key="8">
    <source>
        <dbReference type="ARBA" id="ARBA00022833"/>
    </source>
</evidence>
<keyword evidence="9 14" id="KW-0460">Magnesium</keyword>
<comment type="subcellular location">
    <subcellularLocation>
        <location evidence="1">Cell membrane</location>
        <topology evidence="1">Lipid-anchor</topology>
        <topology evidence="1">GPI-anchor</topology>
    </subcellularLocation>
</comment>
<keyword evidence="5" id="KW-0336">GPI-anchor</keyword>
<evidence type="ECO:0000256" key="2">
    <source>
        <dbReference type="ARBA" id="ARBA00005984"/>
    </source>
</evidence>
<evidence type="ECO:0000256" key="13">
    <source>
        <dbReference type="PIRSR" id="PIRSR601952-1"/>
    </source>
</evidence>
<comment type="caution">
    <text evidence="17">The sequence shown here is derived from an EMBL/GenBank/DDBJ whole genome shotgun (WGS) entry which is preliminary data.</text>
</comment>
<proteinExistence type="inferred from homology"/>
<sequence length="647" mass="70842">MLWPACSKCWQHSSLNGFGPHTHTKLAYSGESTLVNRRAISSEIRPCSWTNGVVTVLDATLVAVVGRDSGGPSGWDGVLGGGGSTSDRKCLTDSLDDERARFVTVVVEAAMSCGQIVHLTGSMVQTRLLPILLLVPLAVVASPVRDNDDSSLHPAFEAGILTAKNVREQSTEFWRDHSRQQTLAKVARRDNRNVAKNVVFFLGDGLSVQTVASARVAAGGEEREFAFERFPHTGFSRTYCVDAQVADSACTATAYLAGVKANYGTLGVNGKVKRGDCEVDRENRVESIAKWALEAGKDVGIVTTTRVTHASPAGMYANIPDRDWETDFGIRRDGCDPELVDDIAEQLVYGEIGSKLKVVLGGGRREFFDRTPDPETGRAGFRSDGKNLVKEWLNGDPGEHRRYVWSRSELLTVNPKTTDKLLGLFEPSHLQYNLDRISGNMHEEPTLAEMVNKATDILSQNPNGFFLFVEGGRIDHAHHENRARYALDETIQFDRAVFTARWKYSEEDTLIVVTADHSHTMSYAGYPTRGNDIFGFAGTGTDGLPYSTLSYANGQSFEDHFSAYSEGSARRDMRTMDMQTPRFRFPATVPYSTQTHAGEDVPVYASGPWSHLFSGSYEQSIIPDLISYAACFGSGPQACEGAGSSLL</sequence>
<keyword evidence="11" id="KW-0325">Glycoprotein</keyword>
<comment type="cofactor">
    <cofactor evidence="14">
        <name>Mg(2+)</name>
        <dbReference type="ChEBI" id="CHEBI:18420"/>
    </cofactor>
    <text evidence="14">Binds 1 Mg(2+) ion.</text>
</comment>
<evidence type="ECO:0000256" key="6">
    <source>
        <dbReference type="ARBA" id="ARBA00022723"/>
    </source>
</evidence>
<feature type="binding site" evidence="14">
    <location>
        <position position="204"/>
    </location>
    <ligand>
        <name>Mg(2+)</name>
        <dbReference type="ChEBI" id="CHEBI:18420"/>
    </ligand>
</feature>
<name>A0ABD1D8E2_CULPP</name>
<evidence type="ECO:0000256" key="5">
    <source>
        <dbReference type="ARBA" id="ARBA00022622"/>
    </source>
</evidence>
<dbReference type="GO" id="GO:0046872">
    <property type="term" value="F:metal ion binding"/>
    <property type="evidence" value="ECO:0007669"/>
    <property type="project" value="UniProtKB-KW"/>
</dbReference>
<dbReference type="GO" id="GO:0004035">
    <property type="term" value="F:alkaline phosphatase activity"/>
    <property type="evidence" value="ECO:0007669"/>
    <property type="project" value="UniProtKB-EC"/>
</dbReference>
<dbReference type="PANTHER" id="PTHR11596:SF85">
    <property type="entry name" value="ALKALINE PHOSPHATASE-RELATED"/>
    <property type="match status" value="1"/>
</dbReference>
<keyword evidence="7 16" id="KW-0378">Hydrolase</keyword>
<comment type="catalytic activity">
    <reaction evidence="16">
        <text>a phosphate monoester + H2O = an alcohol + phosphate</text>
        <dbReference type="Rhea" id="RHEA:15017"/>
        <dbReference type="ChEBI" id="CHEBI:15377"/>
        <dbReference type="ChEBI" id="CHEBI:30879"/>
        <dbReference type="ChEBI" id="CHEBI:43474"/>
        <dbReference type="ChEBI" id="CHEBI:67140"/>
        <dbReference type="EC" id="3.1.3.1"/>
    </reaction>
</comment>
<dbReference type="SMART" id="SM00098">
    <property type="entry name" value="alkPPc"/>
    <property type="match status" value="1"/>
</dbReference>
<dbReference type="AlphaFoldDB" id="A0ABD1D8E2"/>
<evidence type="ECO:0000256" key="14">
    <source>
        <dbReference type="PIRSR" id="PIRSR601952-2"/>
    </source>
</evidence>
<dbReference type="PROSITE" id="PS00123">
    <property type="entry name" value="ALKALINE_PHOSPHATASE"/>
    <property type="match status" value="1"/>
</dbReference>
<keyword evidence="8 14" id="KW-0862">Zinc</keyword>
<feature type="binding site" evidence="14">
    <location>
        <position position="204"/>
    </location>
    <ligand>
        <name>Zn(2+)</name>
        <dbReference type="ChEBI" id="CHEBI:29105"/>
        <label>2</label>
    </ligand>
</feature>
<dbReference type="SUPFAM" id="SSF53649">
    <property type="entry name" value="Alkaline phosphatase-like"/>
    <property type="match status" value="1"/>
</dbReference>
<dbReference type="GO" id="GO:0098552">
    <property type="term" value="C:side of membrane"/>
    <property type="evidence" value="ECO:0007669"/>
    <property type="project" value="UniProtKB-KW"/>
</dbReference>
<feature type="binding site" evidence="14">
    <location>
        <position position="311"/>
    </location>
    <ligand>
        <name>Mg(2+)</name>
        <dbReference type="ChEBI" id="CHEBI:18420"/>
    </ligand>
</feature>
<dbReference type="CDD" id="cd16012">
    <property type="entry name" value="ALP"/>
    <property type="match status" value="1"/>
</dbReference>
<dbReference type="InterPro" id="IPR017850">
    <property type="entry name" value="Alkaline_phosphatase_core_sf"/>
</dbReference>
<accession>A0ABD1D8E2</accession>
<evidence type="ECO:0000256" key="1">
    <source>
        <dbReference type="ARBA" id="ARBA00004609"/>
    </source>
</evidence>
<keyword evidence="10" id="KW-0472">Membrane</keyword>
<dbReference type="EMBL" id="JBEHCU010006918">
    <property type="protein sequence ID" value="KAL1395918.1"/>
    <property type="molecule type" value="Genomic_DNA"/>
</dbReference>